<dbReference type="InterPro" id="IPR011893">
    <property type="entry name" value="Selenoprotein_Rdx-typ"/>
</dbReference>
<dbReference type="InterPro" id="IPR036249">
    <property type="entry name" value="Thioredoxin-like_sf"/>
</dbReference>
<evidence type="ECO:0000313" key="4">
    <source>
        <dbReference type="EMBL" id="CAE0446580.1"/>
    </source>
</evidence>
<evidence type="ECO:0000313" key="2">
    <source>
        <dbReference type="EMBL" id="CAE0446576.1"/>
    </source>
</evidence>
<dbReference type="SUPFAM" id="SSF52833">
    <property type="entry name" value="Thioredoxin-like"/>
    <property type="match status" value="1"/>
</dbReference>
<dbReference type="EMBL" id="HBIN01021614">
    <property type="protein sequence ID" value="CAE0446578.1"/>
    <property type="molecule type" value="Transcribed_RNA"/>
</dbReference>
<organism evidence="2">
    <name type="scientific">Aplanochytrium stocchinoi</name>
    <dbReference type="NCBI Taxonomy" id="215587"/>
    <lineage>
        <taxon>Eukaryota</taxon>
        <taxon>Sar</taxon>
        <taxon>Stramenopiles</taxon>
        <taxon>Bigyra</taxon>
        <taxon>Labyrinthulomycetes</taxon>
        <taxon>Thraustochytrida</taxon>
        <taxon>Thraustochytriidae</taxon>
        <taxon>Aplanochytrium</taxon>
    </lineage>
</organism>
<dbReference type="Gene3D" id="3.40.30.10">
    <property type="entry name" value="Glutaredoxin"/>
    <property type="match status" value="1"/>
</dbReference>
<dbReference type="AlphaFoldDB" id="A0A6S8FPG4"/>
<protein>
    <recommendedName>
        <fullName evidence="5">Selenoprotein W</fullName>
    </recommendedName>
</protein>
<dbReference type="PANTHER" id="PTHR36417:SF2">
    <property type="entry name" value="SELENOPROTEIN DOMAIN PROTEIN (AFU_ORTHOLOGUE AFUA_1G05220)"/>
    <property type="match status" value="1"/>
</dbReference>
<dbReference type="PANTHER" id="PTHR36417">
    <property type="entry name" value="SELENOPROTEIN DOMAIN PROTEIN (AFU_ORTHOLOGUE AFUA_1G05220)"/>
    <property type="match status" value="1"/>
</dbReference>
<accession>A0A6S8FPG4</accession>
<reference evidence="2" key="1">
    <citation type="submission" date="2021-01" db="EMBL/GenBank/DDBJ databases">
        <authorList>
            <person name="Corre E."/>
            <person name="Pelletier E."/>
            <person name="Niang G."/>
            <person name="Scheremetjew M."/>
            <person name="Finn R."/>
            <person name="Kale V."/>
            <person name="Holt S."/>
            <person name="Cochrane G."/>
            <person name="Meng A."/>
            <person name="Brown T."/>
            <person name="Cohen L."/>
        </authorList>
    </citation>
    <scope>NUCLEOTIDE SEQUENCE</scope>
    <source>
        <strain evidence="2">GSBS06</strain>
    </source>
</reference>
<keyword evidence="1" id="KW-0676">Redox-active center</keyword>
<dbReference type="Pfam" id="PF10262">
    <property type="entry name" value="Rdx"/>
    <property type="match status" value="1"/>
</dbReference>
<evidence type="ECO:0000313" key="3">
    <source>
        <dbReference type="EMBL" id="CAE0446578.1"/>
    </source>
</evidence>
<dbReference type="EMBL" id="HBIN01021616">
    <property type="protein sequence ID" value="CAE0446580.1"/>
    <property type="molecule type" value="Transcribed_RNA"/>
</dbReference>
<dbReference type="EMBL" id="HBIN01021612">
    <property type="protein sequence ID" value="CAE0446576.1"/>
    <property type="molecule type" value="Transcribed_RNA"/>
</dbReference>
<proteinExistence type="predicted"/>
<name>A0A6S8FPG4_9STRA</name>
<evidence type="ECO:0008006" key="5">
    <source>
        <dbReference type="Google" id="ProtNLM"/>
    </source>
</evidence>
<dbReference type="NCBIfam" id="TIGR02174">
    <property type="entry name" value="CXXU_selWTH"/>
    <property type="match status" value="1"/>
</dbReference>
<gene>
    <name evidence="2" type="ORF">ASTO00021_LOCUS16567</name>
    <name evidence="3" type="ORF">ASTO00021_LOCUS16569</name>
    <name evidence="4" type="ORF">ASTO00021_LOCUS16571</name>
</gene>
<evidence type="ECO:0000256" key="1">
    <source>
        <dbReference type="ARBA" id="ARBA00023284"/>
    </source>
</evidence>
<sequence>MLGENVHGEQVVADKSVANNTGKARVEILYCTKCKWLLRASWMATELLSTFSDDIGSVSLTPSLPGTYIIRVWRNGADQEPTIVWDRKENGGFPYPKDIKKKIRDICFPEKQLGKCVENK</sequence>